<dbReference type="Proteomes" id="UP000030428">
    <property type="component" value="Unassembled WGS sequence"/>
</dbReference>
<keyword evidence="4" id="KW-1185">Reference proteome</keyword>
<gene>
    <name evidence="3" type="ORF">PN36_32670</name>
</gene>
<dbReference type="InterPro" id="IPR002052">
    <property type="entry name" value="DNA_methylase_N6_adenine_CS"/>
</dbReference>
<dbReference type="AlphaFoldDB" id="A0A4E0QJZ4"/>
<accession>A0A4E0QJZ4</accession>
<proteinExistence type="predicted"/>
<dbReference type="GO" id="GO:0032259">
    <property type="term" value="P:methylation"/>
    <property type="evidence" value="ECO:0007669"/>
    <property type="project" value="UniProtKB-KW"/>
</dbReference>
<dbReference type="PROSITE" id="PS00092">
    <property type="entry name" value="N6_MTASE"/>
    <property type="match status" value="1"/>
</dbReference>
<dbReference type="GO" id="GO:0003676">
    <property type="term" value="F:nucleic acid binding"/>
    <property type="evidence" value="ECO:0007669"/>
    <property type="project" value="InterPro"/>
</dbReference>
<name>A0A4E0QJZ4_9GAMM</name>
<evidence type="ECO:0000256" key="1">
    <source>
        <dbReference type="ARBA" id="ARBA00022603"/>
    </source>
</evidence>
<dbReference type="GO" id="GO:0008168">
    <property type="term" value="F:methyltransferase activity"/>
    <property type="evidence" value="ECO:0007669"/>
    <property type="project" value="UniProtKB-KW"/>
</dbReference>
<evidence type="ECO:0000313" key="4">
    <source>
        <dbReference type="Proteomes" id="UP000030428"/>
    </source>
</evidence>
<protein>
    <submittedName>
        <fullName evidence="3">Uncharacterized protein</fullName>
    </submittedName>
</protein>
<organism evidence="3 4">
    <name type="scientific">Candidatus Thiomargarita nelsonii</name>
    <dbReference type="NCBI Taxonomy" id="1003181"/>
    <lineage>
        <taxon>Bacteria</taxon>
        <taxon>Pseudomonadati</taxon>
        <taxon>Pseudomonadota</taxon>
        <taxon>Gammaproteobacteria</taxon>
        <taxon>Thiotrichales</taxon>
        <taxon>Thiotrichaceae</taxon>
        <taxon>Thiomargarita</taxon>
    </lineage>
</organism>
<keyword evidence="1" id="KW-0489">Methyltransferase</keyword>
<keyword evidence="2" id="KW-0808">Transferase</keyword>
<sequence>MNMQQNLFDMPLQHKIHPIKKEEPLIYKHKNGSLYQSDSIKWLQSLETESANLIFADPPYNINKQA</sequence>
<evidence type="ECO:0000256" key="2">
    <source>
        <dbReference type="ARBA" id="ARBA00022679"/>
    </source>
</evidence>
<dbReference type="EMBL" id="JSZA02000297">
    <property type="protein sequence ID" value="TGN99867.1"/>
    <property type="molecule type" value="Genomic_DNA"/>
</dbReference>
<comment type="caution">
    <text evidence="3">The sequence shown here is derived from an EMBL/GenBank/DDBJ whole genome shotgun (WGS) entry which is preliminary data.</text>
</comment>
<dbReference type="SUPFAM" id="SSF53335">
    <property type="entry name" value="S-adenosyl-L-methionine-dependent methyltransferases"/>
    <property type="match status" value="1"/>
</dbReference>
<evidence type="ECO:0000313" key="3">
    <source>
        <dbReference type="EMBL" id="TGN99867.1"/>
    </source>
</evidence>
<reference evidence="3 4" key="1">
    <citation type="journal article" date="2016" name="Front. Microbiol.">
        <title>Single-Cell (Meta-)Genomics of a Dimorphic Candidatus Thiomargarita nelsonii Reveals Genomic Plasticity.</title>
        <authorList>
            <person name="Flood B.E."/>
            <person name="Fliss P."/>
            <person name="Jones D.S."/>
            <person name="Dick G.J."/>
            <person name="Jain S."/>
            <person name="Kaster A.K."/>
            <person name="Winkel M."/>
            <person name="Mussmann M."/>
            <person name="Bailey J."/>
        </authorList>
    </citation>
    <scope>NUCLEOTIDE SEQUENCE [LARGE SCALE GENOMIC DNA]</scope>
    <source>
        <strain evidence="3">Hydrate Ridge</strain>
    </source>
</reference>
<dbReference type="InterPro" id="IPR029063">
    <property type="entry name" value="SAM-dependent_MTases_sf"/>
</dbReference>
<dbReference type="Gene3D" id="3.40.50.150">
    <property type="entry name" value="Vaccinia Virus protein VP39"/>
    <property type="match status" value="1"/>
</dbReference>